<name>A0AAE1K670_PETCI</name>
<dbReference type="AlphaFoldDB" id="A0AAE1K670"/>
<protein>
    <submittedName>
        <fullName evidence="2">Uncharacterized protein</fullName>
    </submittedName>
</protein>
<organism evidence="2 3">
    <name type="scientific">Petrolisthes cinctipes</name>
    <name type="common">Flat porcelain crab</name>
    <dbReference type="NCBI Taxonomy" id="88211"/>
    <lineage>
        <taxon>Eukaryota</taxon>
        <taxon>Metazoa</taxon>
        <taxon>Ecdysozoa</taxon>
        <taxon>Arthropoda</taxon>
        <taxon>Crustacea</taxon>
        <taxon>Multicrustacea</taxon>
        <taxon>Malacostraca</taxon>
        <taxon>Eumalacostraca</taxon>
        <taxon>Eucarida</taxon>
        <taxon>Decapoda</taxon>
        <taxon>Pleocyemata</taxon>
        <taxon>Anomura</taxon>
        <taxon>Galatheoidea</taxon>
        <taxon>Porcellanidae</taxon>
        <taxon>Petrolisthes</taxon>
    </lineage>
</organism>
<accession>A0AAE1K670</accession>
<feature type="region of interest" description="Disordered" evidence="1">
    <location>
        <begin position="15"/>
        <end position="40"/>
    </location>
</feature>
<gene>
    <name evidence="2" type="ORF">Pcinc_029225</name>
</gene>
<proteinExistence type="predicted"/>
<comment type="caution">
    <text evidence="2">The sequence shown here is derived from an EMBL/GenBank/DDBJ whole genome shotgun (WGS) entry which is preliminary data.</text>
</comment>
<feature type="region of interest" description="Disordered" evidence="1">
    <location>
        <begin position="56"/>
        <end position="77"/>
    </location>
</feature>
<dbReference type="Proteomes" id="UP001286313">
    <property type="component" value="Unassembled WGS sequence"/>
</dbReference>
<sequence length="77" mass="8971">MWIWRVGTWITPPGELKKWEPRPTVTEKAGQPGEMGKPVRTPAGQEALMKEKFKLNQFNPPRLRLHQPQPITSRRQT</sequence>
<evidence type="ECO:0000313" key="3">
    <source>
        <dbReference type="Proteomes" id="UP001286313"/>
    </source>
</evidence>
<keyword evidence="3" id="KW-1185">Reference proteome</keyword>
<reference evidence="2" key="1">
    <citation type="submission" date="2023-10" db="EMBL/GenBank/DDBJ databases">
        <title>Genome assemblies of two species of porcelain crab, Petrolisthes cinctipes and Petrolisthes manimaculis (Anomura: Porcellanidae).</title>
        <authorList>
            <person name="Angst P."/>
        </authorList>
    </citation>
    <scope>NUCLEOTIDE SEQUENCE</scope>
    <source>
        <strain evidence="2">PB745_01</strain>
        <tissue evidence="2">Gill</tissue>
    </source>
</reference>
<evidence type="ECO:0000256" key="1">
    <source>
        <dbReference type="SAM" id="MobiDB-lite"/>
    </source>
</evidence>
<dbReference type="EMBL" id="JAWQEG010003655">
    <property type="protein sequence ID" value="KAK3865149.1"/>
    <property type="molecule type" value="Genomic_DNA"/>
</dbReference>
<evidence type="ECO:0000313" key="2">
    <source>
        <dbReference type="EMBL" id="KAK3865149.1"/>
    </source>
</evidence>